<reference evidence="2 3" key="1">
    <citation type="submission" date="2017-07" db="EMBL/GenBank/DDBJ databases">
        <title>Draft genome sequence of Prevotella copri isolated from the gut of healthy adult Indian.</title>
        <authorList>
            <person name="Das B."/>
            <person name="Bag S."/>
            <person name="Ghosh T.S."/>
        </authorList>
    </citation>
    <scope>NUCLEOTIDE SEQUENCE [LARGE SCALE GENOMIC DNA]</scope>
    <source>
        <strain evidence="2 3">Indica</strain>
    </source>
</reference>
<comment type="caution">
    <text evidence="2">The sequence shown here is derived from an EMBL/GenBank/DDBJ whole genome shotgun (WGS) entry which is preliminary data.</text>
</comment>
<proteinExistence type="predicted"/>
<sequence>MMHMETIISTIVIIACIYFFSRRKTKPTEQGAAGSTQPEASADILQEEKQAGPPHTRDLCIELLKQLNCKAAVAEEDENRLCFQYQGELFVIDTSNESFFIDIWDPRWYIVPLDDLEQMSNVRKAINTINNYSGTTIVYCIEEEGQKFVLHSKRQCILTKEIPHVKEYLRALLNDFFTVHNRLREEIVSQNTEN</sequence>
<evidence type="ECO:0000313" key="3">
    <source>
        <dbReference type="Proteomes" id="UP000215155"/>
    </source>
</evidence>
<accession>A0AA91TKK0</accession>
<name>A0AA91TKK0_9BACT</name>
<evidence type="ECO:0000256" key="1">
    <source>
        <dbReference type="SAM" id="Phobius"/>
    </source>
</evidence>
<keyword evidence="1" id="KW-0472">Membrane</keyword>
<feature type="transmembrane region" description="Helical" evidence="1">
    <location>
        <begin position="6"/>
        <end position="21"/>
    </location>
</feature>
<dbReference type="EMBL" id="NMPZ01000008">
    <property type="protein sequence ID" value="OXL44301.1"/>
    <property type="molecule type" value="Genomic_DNA"/>
</dbReference>
<evidence type="ECO:0000313" key="2">
    <source>
        <dbReference type="EMBL" id="OXL44301.1"/>
    </source>
</evidence>
<keyword evidence="1" id="KW-0812">Transmembrane</keyword>
<protein>
    <submittedName>
        <fullName evidence="2">Uncharacterized protein</fullName>
    </submittedName>
</protein>
<gene>
    <name evidence="2" type="ORF">CFT61_06610</name>
</gene>
<organism evidence="2 3">
    <name type="scientific">Segatella copri</name>
    <dbReference type="NCBI Taxonomy" id="165179"/>
    <lineage>
        <taxon>Bacteria</taxon>
        <taxon>Pseudomonadati</taxon>
        <taxon>Bacteroidota</taxon>
        <taxon>Bacteroidia</taxon>
        <taxon>Bacteroidales</taxon>
        <taxon>Prevotellaceae</taxon>
        <taxon>Segatella</taxon>
    </lineage>
</organism>
<dbReference type="Proteomes" id="UP000215155">
    <property type="component" value="Unassembled WGS sequence"/>
</dbReference>
<keyword evidence="1" id="KW-1133">Transmembrane helix</keyword>
<dbReference type="AlphaFoldDB" id="A0AA91TKK0"/>